<dbReference type="Gene3D" id="1.10.10.10">
    <property type="entry name" value="Winged helix-like DNA-binding domain superfamily/Winged helix DNA-binding domain"/>
    <property type="match status" value="1"/>
</dbReference>
<gene>
    <name evidence="3" type="ORF">GIS00_13135</name>
</gene>
<dbReference type="Pfam" id="PF08279">
    <property type="entry name" value="HTH_11"/>
    <property type="match status" value="1"/>
</dbReference>
<evidence type="ECO:0000313" key="3">
    <source>
        <dbReference type="EMBL" id="MTD14884.1"/>
    </source>
</evidence>
<evidence type="ECO:0000259" key="2">
    <source>
        <dbReference type="Pfam" id="PF13280"/>
    </source>
</evidence>
<dbReference type="InterPro" id="IPR036390">
    <property type="entry name" value="WH_DNA-bd_sf"/>
</dbReference>
<name>A0A7K1FPZ5_9ACTN</name>
<evidence type="ECO:0000259" key="1">
    <source>
        <dbReference type="Pfam" id="PF08279"/>
    </source>
</evidence>
<reference evidence="3 4" key="1">
    <citation type="submission" date="2019-11" db="EMBL/GenBank/DDBJ databases">
        <authorList>
            <person name="Jiang L.-Q."/>
        </authorList>
    </citation>
    <scope>NUCLEOTIDE SEQUENCE [LARGE SCALE GENOMIC DNA]</scope>
    <source>
        <strain evidence="3 4">YIM 132087</strain>
    </source>
</reference>
<dbReference type="InterPro" id="IPR026881">
    <property type="entry name" value="WYL_dom"/>
</dbReference>
<dbReference type="AlphaFoldDB" id="A0A7K1FPZ5"/>
<dbReference type="CDD" id="cd00090">
    <property type="entry name" value="HTH_ARSR"/>
    <property type="match status" value="1"/>
</dbReference>
<comment type="caution">
    <text evidence="3">The sequence shown here is derived from an EMBL/GenBank/DDBJ whole genome shotgun (WGS) entry which is preliminary data.</text>
</comment>
<organism evidence="3 4">
    <name type="scientific">Nakamurella alba</name>
    <dbReference type="NCBI Taxonomy" id="2665158"/>
    <lineage>
        <taxon>Bacteria</taxon>
        <taxon>Bacillati</taxon>
        <taxon>Actinomycetota</taxon>
        <taxon>Actinomycetes</taxon>
        <taxon>Nakamurellales</taxon>
        <taxon>Nakamurellaceae</taxon>
        <taxon>Nakamurella</taxon>
    </lineage>
</organism>
<dbReference type="RefSeq" id="WP_154768884.1">
    <property type="nucleotide sequence ID" value="NZ_WLYK01000005.1"/>
</dbReference>
<feature type="domain" description="Helix-turn-helix type 11" evidence="1">
    <location>
        <begin position="14"/>
        <end position="66"/>
    </location>
</feature>
<sequence>MAASGDSPTARALRTLDVLHTRPGITAGQLGEALGVSDRAARRYIAILREAGIPVQTEHGPYGGYRIGRGLRLPPLVFTASEALGLVMAVLDGQHAAADPTDPVGSALTTLMRALPEAVGRPAAMMRAHALATPRPPGSRPDPETTTALVAAIASGHRVRITYRSGAGSAFETDVDPWAVVVRFGTWYLLCHSHHADAVRTYRIDRIRSPRRLESTFRPPDALDPVALLERHLGMGWDHATEVVFDAPYEQVRPHVGPRMGTLEPLEEDRCRLVGTTTNTAMYAGEYLAAIPIPFHVLGGPELRAAVAEVAARMSAAVAPVGPVQ</sequence>
<dbReference type="InterPro" id="IPR036388">
    <property type="entry name" value="WH-like_DNA-bd_sf"/>
</dbReference>
<dbReference type="InterPro" id="IPR011991">
    <property type="entry name" value="ArsR-like_HTH"/>
</dbReference>
<accession>A0A7K1FPZ5</accession>
<dbReference type="EMBL" id="WLYK01000005">
    <property type="protein sequence ID" value="MTD14884.1"/>
    <property type="molecule type" value="Genomic_DNA"/>
</dbReference>
<dbReference type="InterPro" id="IPR013196">
    <property type="entry name" value="HTH_11"/>
</dbReference>
<dbReference type="PANTHER" id="PTHR34580">
    <property type="match status" value="1"/>
</dbReference>
<feature type="domain" description="WYL" evidence="2">
    <location>
        <begin position="145"/>
        <end position="210"/>
    </location>
</feature>
<proteinExistence type="predicted"/>
<protein>
    <submittedName>
        <fullName evidence="3">WYL domain-containing protein</fullName>
    </submittedName>
</protein>
<dbReference type="PANTHER" id="PTHR34580:SF3">
    <property type="entry name" value="PROTEIN PAFB"/>
    <property type="match status" value="1"/>
</dbReference>
<evidence type="ECO:0000313" key="4">
    <source>
        <dbReference type="Proteomes" id="UP000460221"/>
    </source>
</evidence>
<keyword evidence="4" id="KW-1185">Reference proteome</keyword>
<dbReference type="SUPFAM" id="SSF46785">
    <property type="entry name" value="Winged helix' DNA-binding domain"/>
    <property type="match status" value="1"/>
</dbReference>
<dbReference type="PROSITE" id="PS52050">
    <property type="entry name" value="WYL"/>
    <property type="match status" value="1"/>
</dbReference>
<dbReference type="InterPro" id="IPR051534">
    <property type="entry name" value="CBASS_pafABC_assoc_protein"/>
</dbReference>
<dbReference type="Proteomes" id="UP000460221">
    <property type="component" value="Unassembled WGS sequence"/>
</dbReference>
<dbReference type="Pfam" id="PF13280">
    <property type="entry name" value="WYL"/>
    <property type="match status" value="1"/>
</dbReference>